<name>A0AA48GQH0_9BACT</name>
<reference evidence="3" key="1">
    <citation type="journal article" date="2023" name="Int. J. Syst. Evol. Microbiol.">
        <title>Mesoterricola silvestris gen. nov., sp. nov., Mesoterricola sediminis sp. nov., Geothrix oryzae sp. nov., Geothrix edaphica sp. nov., Geothrix rubra sp. nov., and Geothrix limicola sp. nov., six novel members of Acidobacteriota isolated from soils.</title>
        <authorList>
            <person name="Itoh H."/>
            <person name="Sugisawa Y."/>
            <person name="Mise K."/>
            <person name="Xu Z."/>
            <person name="Kuniyasu M."/>
            <person name="Ushijima N."/>
            <person name="Kawano K."/>
            <person name="Kobayashi E."/>
            <person name="Shiratori Y."/>
            <person name="Masuda Y."/>
            <person name="Senoo K."/>
        </authorList>
    </citation>
    <scope>NUCLEOTIDE SEQUENCE [LARGE SCALE GENOMIC DNA]</scope>
    <source>
        <strain evidence="3">W79</strain>
    </source>
</reference>
<dbReference type="Proteomes" id="UP001238179">
    <property type="component" value="Chromosome"/>
</dbReference>
<accession>A0AA48GQH0</accession>
<sequence>MKIKTVLVAALSAGSVFAQSPKDVLDARIQFFGEMIRPTSITVQAGTKDQADRSAGLGIRFMGEIASARNWYYEVGGKLDSSSQMALNNGVVDLTDIKITHSYWSLGAGYLAPLGSRVSLGFHLEARGEALSAQGAIFQNGVITGRVDASNTYLRPWARVSLDGTWNWGNFRPYVGVDVAGTPVKTTQTQLQALSSMDNRTLRAMAPQVAGSFYLGCHF</sequence>
<organism evidence="2 3">
    <name type="scientific">Mesoterricola silvestris</name>
    <dbReference type="NCBI Taxonomy" id="2927979"/>
    <lineage>
        <taxon>Bacteria</taxon>
        <taxon>Pseudomonadati</taxon>
        <taxon>Acidobacteriota</taxon>
        <taxon>Holophagae</taxon>
        <taxon>Holophagales</taxon>
        <taxon>Holophagaceae</taxon>
        <taxon>Mesoterricola</taxon>
    </lineage>
</organism>
<evidence type="ECO:0000256" key="1">
    <source>
        <dbReference type="SAM" id="SignalP"/>
    </source>
</evidence>
<evidence type="ECO:0000313" key="2">
    <source>
        <dbReference type="EMBL" id="BDU73840.1"/>
    </source>
</evidence>
<gene>
    <name evidence="2" type="ORF">METEAL_30140</name>
</gene>
<proteinExistence type="predicted"/>
<protein>
    <submittedName>
        <fullName evidence="2">Uncharacterized protein</fullName>
    </submittedName>
</protein>
<feature type="chain" id="PRO_5041217063" evidence="1">
    <location>
        <begin position="19"/>
        <end position="219"/>
    </location>
</feature>
<evidence type="ECO:0000313" key="3">
    <source>
        <dbReference type="Proteomes" id="UP001238179"/>
    </source>
</evidence>
<keyword evidence="1" id="KW-0732">Signal</keyword>
<dbReference type="AlphaFoldDB" id="A0AA48GQH0"/>
<keyword evidence="3" id="KW-1185">Reference proteome</keyword>
<dbReference type="RefSeq" id="WP_316412508.1">
    <property type="nucleotide sequence ID" value="NZ_AP027080.1"/>
</dbReference>
<dbReference type="EMBL" id="AP027080">
    <property type="protein sequence ID" value="BDU73840.1"/>
    <property type="molecule type" value="Genomic_DNA"/>
</dbReference>
<dbReference type="KEGG" id="msil:METEAL_30140"/>
<feature type="signal peptide" evidence="1">
    <location>
        <begin position="1"/>
        <end position="18"/>
    </location>
</feature>